<protein>
    <submittedName>
        <fullName evidence="1">Uncharacterized protein</fullName>
    </submittedName>
</protein>
<accession>A0A0L6JGI5</accession>
<gene>
    <name evidence="1" type="ORF">Bccel_0238</name>
</gene>
<name>A0A0L6JGI5_9FIRM</name>
<reference evidence="2" key="1">
    <citation type="submission" date="2015-07" db="EMBL/GenBank/DDBJ databases">
        <title>Near-Complete Genome Sequence of the Cellulolytic Bacterium Bacteroides (Pseudobacteroides) cellulosolvens ATCC 35603.</title>
        <authorList>
            <person name="Dassa B."/>
            <person name="Utturkar S.M."/>
            <person name="Klingeman D.M."/>
            <person name="Hurt R.A."/>
            <person name="Keller M."/>
            <person name="Xu J."/>
            <person name="Reddy Y.H.K."/>
            <person name="Borovok I."/>
            <person name="Grinberg I.R."/>
            <person name="Lamed R."/>
            <person name="Zhivin O."/>
            <person name="Bayer E.A."/>
            <person name="Brown S.D."/>
        </authorList>
    </citation>
    <scope>NUCLEOTIDE SEQUENCE [LARGE SCALE GENOMIC DNA]</scope>
    <source>
        <strain evidence="2">DSM 2933</strain>
    </source>
</reference>
<dbReference type="RefSeq" id="WP_036939708.1">
    <property type="nucleotide sequence ID" value="NZ_JQKC01000009.1"/>
</dbReference>
<sequence length="105" mass="12493">MNYKYIDFKKREVVIGTIDVNGDIDIDTTVPYVNINDVFDIISDKLFPIYNKNKYAIPLRNMGYRIVCTRANRKDPSKDVYFFLNTPKFQYSFNMLREKYLADQV</sequence>
<evidence type="ECO:0000313" key="1">
    <source>
        <dbReference type="EMBL" id="KNY24981.1"/>
    </source>
</evidence>
<dbReference type="AlphaFoldDB" id="A0A0L6JGI5"/>
<dbReference type="Proteomes" id="UP000036923">
    <property type="component" value="Unassembled WGS sequence"/>
</dbReference>
<keyword evidence="2" id="KW-1185">Reference proteome</keyword>
<dbReference type="EMBL" id="LGTC01000001">
    <property type="protein sequence ID" value="KNY24981.1"/>
    <property type="molecule type" value="Genomic_DNA"/>
</dbReference>
<organism evidence="1 2">
    <name type="scientific">Pseudobacteroides cellulosolvens ATCC 35603 = DSM 2933</name>
    <dbReference type="NCBI Taxonomy" id="398512"/>
    <lineage>
        <taxon>Bacteria</taxon>
        <taxon>Bacillati</taxon>
        <taxon>Bacillota</taxon>
        <taxon>Clostridia</taxon>
        <taxon>Eubacteriales</taxon>
        <taxon>Oscillospiraceae</taxon>
        <taxon>Pseudobacteroides</taxon>
    </lineage>
</organism>
<proteinExistence type="predicted"/>
<comment type="caution">
    <text evidence="1">The sequence shown here is derived from an EMBL/GenBank/DDBJ whole genome shotgun (WGS) entry which is preliminary data.</text>
</comment>
<evidence type="ECO:0000313" key="2">
    <source>
        <dbReference type="Proteomes" id="UP000036923"/>
    </source>
</evidence>